<dbReference type="SMART" id="SM00184">
    <property type="entry name" value="RING"/>
    <property type="match status" value="1"/>
</dbReference>
<dbReference type="InterPro" id="IPR038718">
    <property type="entry name" value="SNF2-like_sf"/>
</dbReference>
<dbReference type="PANTHER" id="PTHR45626:SF16">
    <property type="entry name" value="ATP-DEPENDENT HELICASE ULS1"/>
    <property type="match status" value="1"/>
</dbReference>
<sequence length="1207" mass="136646">MSDLNSQYNSNTELLGIPGNETQYYGTDNSQSYSFENNETLPVDQINENQKRSNPSYMHWGGFDDHERAVKMAKLDESAYGGSELLTYREPNLPSCESDLSLYGGEPGLSSYGGDQGLFTYGGQNFLYGEPDLSRFDYYYHLAPFIDNTTLDKQDEIDGQLPLQAIRPYIIDQQLPSHQIDEQLPLQEIKPCNIVDQPSLQMIDHYGIHKQPSLQVAKQYEVEVQVPLQDIKLNEIEQYNISGQSPLQEDKRFELSDKSPLQDIKPFEIINQLSLQDNEQYDVDDQLSQDTIQNEFDEESSLQDDINPYIIEEKPSLQDFKPTSIQNLLKNEDDEQSLQDIKPNLQVIKPSPTSDSEEVEVIDLTEDDDPPVMSTTSTSLTPLTPLTALTALTASTIIKQEPISATSFLPPLNLSQPSLFPNSNSLNSLFPSVNNFPFPTVNNNITFPNSNNIVPQNVNNPLPSNVNGNLLFNFNNSPLPNETKPNTFENRQGGYSRINLQDLLEMIPLDESNSTPVNEAMRKINARKGIVPGLSSIKLMDHQVIGVSWMVDQEIKDKVRGGILADDMGLGKTVQTIATIVINRPDVKKSKSAKSTLIVAPTALIYQWKSEILSKTDQDLFSVHVYHGQNKASFHNLKKYDIVITTYQTLLREWPENDEDDDRGSLFRINWFRVVLDEAQNIKNRNSRASKACAKLSSTYRWCLTGTPIQNHIDDLYPYFRFLDISVLSDWQTFHGQFSSGSQRAIQRAQTVLRGFLLRRTKESKLDGKPLLVLPEKTVSFVKQEFSQDEREFYDALEKRSRIEFNRYLKEGSVLKNYAYILVMLLRLRQACNHPFLTQEDIGHIISLAGDSGDSRLPHNSSSNSNSLDKDLPTQLERAKKILTDKVITRLYDQYKNGSANDDCPICFDLIDNGIVTSCGHVFCLDCIKNAIDSENKENVIDVEDRKCPICRSLIKERDFISLEVFIPPVKKEPHDDDDDIELPTLDEVISSSFTGSDDALFTSKEEDPVKDIDATNNNETNNTFANAPEGSFLFSTKINQLMKELALAQQEDPGCKTIVFSQWTSMLDLVEKPIEEAGYKFCRYDGKMDVKERDNSLKQLTQDAEVTIMLVSLKAGGVGLNLTKANRVIMLDCWWNPAVEDQAIDRVHRIGQFKNVIIKRLTIKDTIEDRILILQDKKRELAAGALGEGSIKVGRLTVEDLIFLFR</sequence>
<dbReference type="InterPro" id="IPR027417">
    <property type="entry name" value="P-loop_NTPase"/>
</dbReference>
<evidence type="ECO:0000313" key="14">
    <source>
        <dbReference type="EMBL" id="RIB15339.1"/>
    </source>
</evidence>
<feature type="region of interest" description="Disordered" evidence="10">
    <location>
        <begin position="1"/>
        <end position="29"/>
    </location>
</feature>
<dbReference type="Pfam" id="PF00271">
    <property type="entry name" value="Helicase_C"/>
    <property type="match status" value="1"/>
</dbReference>
<keyword evidence="8" id="KW-0067">ATP-binding</keyword>
<feature type="domain" description="Helicase C-terminal" evidence="13">
    <location>
        <begin position="1038"/>
        <end position="1203"/>
    </location>
</feature>
<dbReference type="GO" id="GO:0008094">
    <property type="term" value="F:ATP-dependent activity, acting on DNA"/>
    <property type="evidence" value="ECO:0007669"/>
    <property type="project" value="TreeGrafter"/>
</dbReference>
<dbReference type="GO" id="GO:0016787">
    <property type="term" value="F:hydrolase activity"/>
    <property type="evidence" value="ECO:0007669"/>
    <property type="project" value="UniProtKB-KW"/>
</dbReference>
<keyword evidence="7" id="KW-0862">Zinc</keyword>
<evidence type="ECO:0000259" key="11">
    <source>
        <dbReference type="PROSITE" id="PS50089"/>
    </source>
</evidence>
<dbReference type="STRING" id="44941.A0A397V2V2"/>
<evidence type="ECO:0000256" key="3">
    <source>
        <dbReference type="ARBA" id="ARBA00022741"/>
    </source>
</evidence>
<evidence type="ECO:0000313" key="15">
    <source>
        <dbReference type="Proteomes" id="UP000266673"/>
    </source>
</evidence>
<keyword evidence="5" id="KW-0378">Hydrolase</keyword>
<dbReference type="InterPro" id="IPR017907">
    <property type="entry name" value="Znf_RING_CS"/>
</dbReference>
<protein>
    <submittedName>
        <fullName evidence="14">SNF2 family N-terminal domain-containing protein</fullName>
    </submittedName>
</protein>
<dbReference type="GO" id="GO:0005737">
    <property type="term" value="C:cytoplasm"/>
    <property type="evidence" value="ECO:0007669"/>
    <property type="project" value="TreeGrafter"/>
</dbReference>
<feature type="compositionally biased region" description="Polar residues" evidence="10">
    <location>
        <begin position="20"/>
        <end position="29"/>
    </location>
</feature>
<accession>A0A397V2V2</accession>
<gene>
    <name evidence="14" type="ORF">C2G38_2192617</name>
</gene>
<dbReference type="SMART" id="SM00487">
    <property type="entry name" value="DEXDc"/>
    <property type="match status" value="1"/>
</dbReference>
<dbReference type="PROSITE" id="PS50089">
    <property type="entry name" value="ZF_RING_2"/>
    <property type="match status" value="1"/>
</dbReference>
<evidence type="ECO:0000256" key="7">
    <source>
        <dbReference type="ARBA" id="ARBA00022833"/>
    </source>
</evidence>
<dbReference type="InterPro" id="IPR000330">
    <property type="entry name" value="SNF2_N"/>
</dbReference>
<keyword evidence="4 9" id="KW-0863">Zinc-finger</keyword>
<dbReference type="PROSITE" id="PS50096">
    <property type="entry name" value="IQ"/>
    <property type="match status" value="1"/>
</dbReference>
<dbReference type="SUPFAM" id="SSF57850">
    <property type="entry name" value="RING/U-box"/>
    <property type="match status" value="1"/>
</dbReference>
<dbReference type="Gene3D" id="3.40.50.10810">
    <property type="entry name" value="Tandem AAA-ATPase domain"/>
    <property type="match status" value="1"/>
</dbReference>
<dbReference type="InterPro" id="IPR050628">
    <property type="entry name" value="SNF2_RAD54_helicase_TF"/>
</dbReference>
<dbReference type="PANTHER" id="PTHR45626">
    <property type="entry name" value="TRANSCRIPTION TERMINATION FACTOR 2-RELATED"/>
    <property type="match status" value="1"/>
</dbReference>
<evidence type="ECO:0000256" key="2">
    <source>
        <dbReference type="ARBA" id="ARBA00022723"/>
    </source>
</evidence>
<keyword evidence="15" id="KW-1185">Reference proteome</keyword>
<dbReference type="CDD" id="cd18793">
    <property type="entry name" value="SF2_C_SNF"/>
    <property type="match status" value="1"/>
</dbReference>
<evidence type="ECO:0000256" key="9">
    <source>
        <dbReference type="PROSITE-ProRule" id="PRU00175"/>
    </source>
</evidence>
<dbReference type="InterPro" id="IPR014001">
    <property type="entry name" value="Helicase_ATP-bd"/>
</dbReference>
<dbReference type="SUPFAM" id="SSF52540">
    <property type="entry name" value="P-loop containing nucleoside triphosphate hydrolases"/>
    <property type="match status" value="2"/>
</dbReference>
<dbReference type="GO" id="GO:0005634">
    <property type="term" value="C:nucleus"/>
    <property type="evidence" value="ECO:0007669"/>
    <property type="project" value="TreeGrafter"/>
</dbReference>
<dbReference type="PROSITE" id="PS51194">
    <property type="entry name" value="HELICASE_CTER"/>
    <property type="match status" value="1"/>
</dbReference>
<dbReference type="InterPro" id="IPR013083">
    <property type="entry name" value="Znf_RING/FYVE/PHD"/>
</dbReference>
<organism evidence="14 15">
    <name type="scientific">Gigaspora rosea</name>
    <dbReference type="NCBI Taxonomy" id="44941"/>
    <lineage>
        <taxon>Eukaryota</taxon>
        <taxon>Fungi</taxon>
        <taxon>Fungi incertae sedis</taxon>
        <taxon>Mucoromycota</taxon>
        <taxon>Glomeromycotina</taxon>
        <taxon>Glomeromycetes</taxon>
        <taxon>Diversisporales</taxon>
        <taxon>Gigasporaceae</taxon>
        <taxon>Gigaspora</taxon>
    </lineage>
</organism>
<feature type="domain" description="RING-type" evidence="11">
    <location>
        <begin position="904"/>
        <end position="952"/>
    </location>
</feature>
<dbReference type="InterPro" id="IPR049730">
    <property type="entry name" value="SNF2/RAD54-like_C"/>
</dbReference>
<keyword evidence="3" id="KW-0547">Nucleotide-binding</keyword>
<evidence type="ECO:0000256" key="10">
    <source>
        <dbReference type="SAM" id="MobiDB-lite"/>
    </source>
</evidence>
<dbReference type="OrthoDB" id="448448at2759"/>
<feature type="domain" description="Helicase ATP-binding" evidence="12">
    <location>
        <begin position="553"/>
        <end position="726"/>
    </location>
</feature>
<feature type="compositionally biased region" description="Polar residues" evidence="10">
    <location>
        <begin position="1"/>
        <end position="13"/>
    </location>
</feature>
<dbReference type="SMART" id="SM00490">
    <property type="entry name" value="HELICc"/>
    <property type="match status" value="1"/>
</dbReference>
<dbReference type="InterPro" id="IPR001841">
    <property type="entry name" value="Znf_RING"/>
</dbReference>
<dbReference type="GO" id="GO:0004386">
    <property type="term" value="F:helicase activity"/>
    <property type="evidence" value="ECO:0007669"/>
    <property type="project" value="UniProtKB-KW"/>
</dbReference>
<dbReference type="Pfam" id="PF00176">
    <property type="entry name" value="SNF2-rel_dom"/>
    <property type="match status" value="1"/>
</dbReference>
<dbReference type="Pfam" id="PF13923">
    <property type="entry name" value="zf-C3HC4_2"/>
    <property type="match status" value="1"/>
</dbReference>
<dbReference type="AlphaFoldDB" id="A0A397V2V2"/>
<comment type="similarity">
    <text evidence="1">Belongs to the SNF2/RAD54 helicase family.</text>
</comment>
<comment type="caution">
    <text evidence="14">The sequence shown here is derived from an EMBL/GenBank/DDBJ whole genome shotgun (WGS) entry which is preliminary data.</text>
</comment>
<dbReference type="CDD" id="cd18008">
    <property type="entry name" value="DEXDc_SHPRH-like"/>
    <property type="match status" value="1"/>
</dbReference>
<keyword evidence="2" id="KW-0479">Metal-binding</keyword>
<evidence type="ECO:0000256" key="6">
    <source>
        <dbReference type="ARBA" id="ARBA00022806"/>
    </source>
</evidence>
<reference evidence="14 15" key="1">
    <citation type="submission" date="2018-06" db="EMBL/GenBank/DDBJ databases">
        <title>Comparative genomics reveals the genomic features of Rhizophagus irregularis, R. cerebriforme, R. diaphanum and Gigaspora rosea, and their symbiotic lifestyle signature.</title>
        <authorList>
            <person name="Morin E."/>
            <person name="San Clemente H."/>
            <person name="Chen E.C.H."/>
            <person name="De La Providencia I."/>
            <person name="Hainaut M."/>
            <person name="Kuo A."/>
            <person name="Kohler A."/>
            <person name="Murat C."/>
            <person name="Tang N."/>
            <person name="Roy S."/>
            <person name="Loubradou J."/>
            <person name="Henrissat B."/>
            <person name="Grigoriev I.V."/>
            <person name="Corradi N."/>
            <person name="Roux C."/>
            <person name="Martin F.M."/>
        </authorList>
    </citation>
    <scope>NUCLEOTIDE SEQUENCE [LARGE SCALE GENOMIC DNA]</scope>
    <source>
        <strain evidence="14 15">DAOM 194757</strain>
    </source>
</reference>
<evidence type="ECO:0000259" key="13">
    <source>
        <dbReference type="PROSITE" id="PS51194"/>
    </source>
</evidence>
<name>A0A397V2V2_9GLOM</name>
<evidence type="ECO:0000256" key="4">
    <source>
        <dbReference type="ARBA" id="ARBA00022771"/>
    </source>
</evidence>
<dbReference type="InterPro" id="IPR001650">
    <property type="entry name" value="Helicase_C-like"/>
</dbReference>
<dbReference type="EMBL" id="QKWP01000751">
    <property type="protein sequence ID" value="RIB15339.1"/>
    <property type="molecule type" value="Genomic_DNA"/>
</dbReference>
<dbReference type="GO" id="GO:0008270">
    <property type="term" value="F:zinc ion binding"/>
    <property type="evidence" value="ECO:0007669"/>
    <property type="project" value="UniProtKB-KW"/>
</dbReference>
<evidence type="ECO:0000256" key="5">
    <source>
        <dbReference type="ARBA" id="ARBA00022801"/>
    </source>
</evidence>
<keyword evidence="6" id="KW-0347">Helicase</keyword>
<dbReference type="Gene3D" id="3.30.40.10">
    <property type="entry name" value="Zinc/RING finger domain, C3HC4 (zinc finger)"/>
    <property type="match status" value="1"/>
</dbReference>
<dbReference type="PROSITE" id="PS00518">
    <property type="entry name" value="ZF_RING_1"/>
    <property type="match status" value="1"/>
</dbReference>
<evidence type="ECO:0000256" key="1">
    <source>
        <dbReference type="ARBA" id="ARBA00007025"/>
    </source>
</evidence>
<evidence type="ECO:0000256" key="8">
    <source>
        <dbReference type="ARBA" id="ARBA00022840"/>
    </source>
</evidence>
<evidence type="ECO:0000259" key="12">
    <source>
        <dbReference type="PROSITE" id="PS51192"/>
    </source>
</evidence>
<dbReference type="GO" id="GO:0000724">
    <property type="term" value="P:double-strand break repair via homologous recombination"/>
    <property type="evidence" value="ECO:0007669"/>
    <property type="project" value="TreeGrafter"/>
</dbReference>
<dbReference type="PROSITE" id="PS51192">
    <property type="entry name" value="HELICASE_ATP_BIND_1"/>
    <property type="match status" value="1"/>
</dbReference>
<dbReference type="Proteomes" id="UP000266673">
    <property type="component" value="Unassembled WGS sequence"/>
</dbReference>
<dbReference type="GO" id="GO:0005524">
    <property type="term" value="F:ATP binding"/>
    <property type="evidence" value="ECO:0007669"/>
    <property type="project" value="UniProtKB-KW"/>
</dbReference>
<dbReference type="Gene3D" id="3.40.50.300">
    <property type="entry name" value="P-loop containing nucleotide triphosphate hydrolases"/>
    <property type="match status" value="1"/>
</dbReference>
<proteinExistence type="inferred from homology"/>